<gene>
    <name evidence="2" type="ORF">TTEB3V08_LOCUS8699</name>
</gene>
<dbReference type="EMBL" id="OE004018">
    <property type="protein sequence ID" value="CAD7460782.1"/>
    <property type="molecule type" value="Genomic_DNA"/>
</dbReference>
<organism evidence="2">
    <name type="scientific">Timema tahoe</name>
    <dbReference type="NCBI Taxonomy" id="61484"/>
    <lineage>
        <taxon>Eukaryota</taxon>
        <taxon>Metazoa</taxon>
        <taxon>Ecdysozoa</taxon>
        <taxon>Arthropoda</taxon>
        <taxon>Hexapoda</taxon>
        <taxon>Insecta</taxon>
        <taxon>Pterygota</taxon>
        <taxon>Neoptera</taxon>
        <taxon>Polyneoptera</taxon>
        <taxon>Phasmatodea</taxon>
        <taxon>Timematodea</taxon>
        <taxon>Timematoidea</taxon>
        <taxon>Timematidae</taxon>
        <taxon>Timema</taxon>
    </lineage>
</organism>
<protein>
    <submittedName>
        <fullName evidence="2">Uncharacterized protein</fullName>
    </submittedName>
</protein>
<accession>A0A7R9ILS5</accession>
<sequence>MNMTQTLIFVGKDNIAEYHEWTMNEPIDIENPGYGTSMAPFRVDDVVPKPKNERIGATGKPVIERLCQLPEVVLNGRNPQVTIQSHIANYQGASRVASPPSALATILLLEPCCPHSANFDSGISLTYRLKSTRHTKEPSGTPARLLLAWEVTFPKSAQVRSSVCGFRGVSSKHWLFNYGPEFEPPCRHVVGGVPETARSPTQNPWRHILKSNRLSPCATVVNYVGGYGLGGEGDDTTPGFESGNSDKSTGCGHHNTHSLIWSQGEGDGGGE</sequence>
<evidence type="ECO:0000256" key="1">
    <source>
        <dbReference type="SAM" id="MobiDB-lite"/>
    </source>
</evidence>
<reference evidence="2" key="1">
    <citation type="submission" date="2020-11" db="EMBL/GenBank/DDBJ databases">
        <authorList>
            <person name="Tran Van P."/>
        </authorList>
    </citation>
    <scope>NUCLEOTIDE SEQUENCE</scope>
</reference>
<dbReference type="AlphaFoldDB" id="A0A7R9ILS5"/>
<evidence type="ECO:0000313" key="2">
    <source>
        <dbReference type="EMBL" id="CAD7460782.1"/>
    </source>
</evidence>
<name>A0A7R9ILS5_9NEOP</name>
<feature type="region of interest" description="Disordered" evidence="1">
    <location>
        <begin position="234"/>
        <end position="271"/>
    </location>
</feature>
<proteinExistence type="predicted"/>